<feature type="transmembrane region" description="Helical" evidence="7">
    <location>
        <begin position="407"/>
        <end position="430"/>
    </location>
</feature>
<evidence type="ECO:0000313" key="9">
    <source>
        <dbReference type="EMBL" id="WTS12326.1"/>
    </source>
</evidence>
<accession>A0AAU1U412</accession>
<feature type="transmembrane region" description="Helical" evidence="7">
    <location>
        <begin position="111"/>
        <end position="132"/>
    </location>
</feature>
<feature type="transmembrane region" description="Helical" evidence="7">
    <location>
        <begin position="87"/>
        <end position="105"/>
    </location>
</feature>
<evidence type="ECO:0000256" key="7">
    <source>
        <dbReference type="SAM" id="Phobius"/>
    </source>
</evidence>
<organism evidence="9">
    <name type="scientific">Streptomyces sp. NBC_00119</name>
    <dbReference type="NCBI Taxonomy" id="2975659"/>
    <lineage>
        <taxon>Bacteria</taxon>
        <taxon>Bacillati</taxon>
        <taxon>Actinomycetota</taxon>
        <taxon>Actinomycetes</taxon>
        <taxon>Kitasatosporales</taxon>
        <taxon>Streptomycetaceae</taxon>
        <taxon>Streptomyces</taxon>
    </lineage>
</organism>
<evidence type="ECO:0000256" key="1">
    <source>
        <dbReference type="ARBA" id="ARBA00004651"/>
    </source>
</evidence>
<evidence type="ECO:0000256" key="3">
    <source>
        <dbReference type="ARBA" id="ARBA00022692"/>
    </source>
</evidence>
<keyword evidence="2" id="KW-0813">Transport</keyword>
<dbReference type="GO" id="GO:0005886">
    <property type="term" value="C:plasma membrane"/>
    <property type="evidence" value="ECO:0007669"/>
    <property type="project" value="UniProtKB-SubCell"/>
</dbReference>
<evidence type="ECO:0000259" key="8">
    <source>
        <dbReference type="PROSITE" id="PS50850"/>
    </source>
</evidence>
<dbReference type="PROSITE" id="PS50850">
    <property type="entry name" value="MFS"/>
    <property type="match status" value="1"/>
</dbReference>
<feature type="transmembrane region" description="Helical" evidence="7">
    <location>
        <begin position="172"/>
        <end position="191"/>
    </location>
</feature>
<keyword evidence="3 7" id="KW-0812">Transmembrane</keyword>
<keyword evidence="4 7" id="KW-1133">Transmembrane helix</keyword>
<feature type="transmembrane region" description="Helical" evidence="7">
    <location>
        <begin position="144"/>
        <end position="166"/>
    </location>
</feature>
<feature type="domain" description="Major facilitator superfamily (MFS) profile" evidence="8">
    <location>
        <begin position="21"/>
        <end position="467"/>
    </location>
</feature>
<keyword evidence="6" id="KW-0046">Antibiotic resistance</keyword>
<dbReference type="PANTHER" id="PTHR42718:SF9">
    <property type="entry name" value="MAJOR FACILITATOR SUPERFAMILY MULTIDRUG TRANSPORTER MFSC"/>
    <property type="match status" value="1"/>
</dbReference>
<feature type="transmembrane region" description="Helical" evidence="7">
    <location>
        <begin position="234"/>
        <end position="251"/>
    </location>
</feature>
<dbReference type="SUPFAM" id="SSF103473">
    <property type="entry name" value="MFS general substrate transporter"/>
    <property type="match status" value="2"/>
</dbReference>
<feature type="transmembrane region" description="Helical" evidence="7">
    <location>
        <begin position="272"/>
        <end position="296"/>
    </location>
</feature>
<dbReference type="GO" id="GO:0046677">
    <property type="term" value="P:response to antibiotic"/>
    <property type="evidence" value="ECO:0007669"/>
    <property type="project" value="UniProtKB-KW"/>
</dbReference>
<evidence type="ECO:0000256" key="2">
    <source>
        <dbReference type="ARBA" id="ARBA00022448"/>
    </source>
</evidence>
<feature type="transmembrane region" description="Helical" evidence="7">
    <location>
        <begin position="203"/>
        <end position="222"/>
    </location>
</feature>
<dbReference type="EMBL" id="CP108195">
    <property type="protein sequence ID" value="WTS12326.1"/>
    <property type="molecule type" value="Genomic_DNA"/>
</dbReference>
<dbReference type="PANTHER" id="PTHR42718">
    <property type="entry name" value="MAJOR FACILITATOR SUPERFAMILY MULTIDRUG TRANSPORTER MFSC"/>
    <property type="match status" value="1"/>
</dbReference>
<reference evidence="9" key="1">
    <citation type="submission" date="2022-10" db="EMBL/GenBank/DDBJ databases">
        <title>The complete genomes of actinobacterial strains from the NBC collection.</title>
        <authorList>
            <person name="Joergensen T.S."/>
            <person name="Alvarez Arevalo M."/>
            <person name="Sterndorff E.B."/>
            <person name="Faurdal D."/>
            <person name="Vuksanovic O."/>
            <person name="Mourched A.-S."/>
            <person name="Charusanti P."/>
            <person name="Shaw S."/>
            <person name="Blin K."/>
            <person name="Weber T."/>
        </authorList>
    </citation>
    <scope>NUCLEOTIDE SEQUENCE</scope>
    <source>
        <strain evidence="9">NBC_00119</strain>
    </source>
</reference>
<feature type="transmembrane region" description="Helical" evidence="7">
    <location>
        <begin position="442"/>
        <end position="460"/>
    </location>
</feature>
<evidence type="ECO:0000256" key="5">
    <source>
        <dbReference type="ARBA" id="ARBA00023136"/>
    </source>
</evidence>
<proteinExistence type="predicted"/>
<comment type="subcellular location">
    <subcellularLocation>
        <location evidence="1">Cell membrane</location>
        <topology evidence="1">Multi-pass membrane protein</topology>
    </subcellularLocation>
</comment>
<evidence type="ECO:0000256" key="6">
    <source>
        <dbReference type="ARBA" id="ARBA00023251"/>
    </source>
</evidence>
<dbReference type="AlphaFoldDB" id="A0AAU1U412"/>
<feature type="transmembrane region" description="Helical" evidence="7">
    <location>
        <begin position="59"/>
        <end position="75"/>
    </location>
</feature>
<evidence type="ECO:0000256" key="4">
    <source>
        <dbReference type="ARBA" id="ARBA00022989"/>
    </source>
</evidence>
<keyword evidence="5 7" id="KW-0472">Membrane</keyword>
<gene>
    <name evidence="9" type="ORF">OHU69_15580</name>
</gene>
<dbReference type="GO" id="GO:0022857">
    <property type="term" value="F:transmembrane transporter activity"/>
    <property type="evidence" value="ECO:0007669"/>
    <property type="project" value="InterPro"/>
</dbReference>
<dbReference type="InterPro" id="IPR011701">
    <property type="entry name" value="MFS"/>
</dbReference>
<dbReference type="Pfam" id="PF07690">
    <property type="entry name" value="MFS_1"/>
    <property type="match status" value="2"/>
</dbReference>
<dbReference type="InterPro" id="IPR036259">
    <property type="entry name" value="MFS_trans_sf"/>
</dbReference>
<name>A0AAU1U412_9ACTN</name>
<protein>
    <submittedName>
        <fullName evidence="9">MFS transporter</fullName>
    </submittedName>
</protein>
<feature type="transmembrane region" description="Helical" evidence="7">
    <location>
        <begin position="308"/>
        <end position="330"/>
    </location>
</feature>
<sequence length="482" mass="48837">MSTHTTGTGRGPGAVSSGPAMVATMAVVVLFSGIVQGYLTPLLPEVGRSLHIGTVGQNNIYLLFQLACAVLTPLLSRLGDLHGHRRLLRVALAMVAGGSLLIAAWPSAVTLAVGVTLQGALVGFFPLLVGILRSRAPEQNRTGISLLVGVLLIAIGVGGLVAGALSEGHAEAGLWTAVPVAVLAVVAGLVLPDSDIPRGGRFHYGAAALLTAGLIALVLVLAQGSTWGWGSARTIGLAVVAVAVLAAWVAVERRSENPLVSVRMLANPRLAVVSGYTFCASFGTIGFLGANALFLGSSRSENGYGMDMGPQAIATISLAMVVAGFAGSTLTPRLARRIGDRAVLATGGVLVALGFLGMALFHDSLGQYVTSALVVGLATGLFESITRTLSAEVVEEHETALAVGLNELALSLGAAIGAAVIGGFFTAHAVRGTTRIAESGYLWGWGACACAAVVGTALALRYRAPRTGASPVPHLAPTGDLA</sequence>
<feature type="transmembrane region" description="Helical" evidence="7">
    <location>
        <begin position="342"/>
        <end position="362"/>
    </location>
</feature>
<dbReference type="Gene3D" id="1.20.1250.20">
    <property type="entry name" value="MFS general substrate transporter like domains"/>
    <property type="match status" value="1"/>
</dbReference>
<dbReference type="InterPro" id="IPR020846">
    <property type="entry name" value="MFS_dom"/>
</dbReference>
<feature type="transmembrane region" description="Helical" evidence="7">
    <location>
        <begin position="20"/>
        <end position="39"/>
    </location>
</feature>